<dbReference type="RefSeq" id="WP_015546766.1">
    <property type="nucleotide sequence ID" value="NZ_CATVWL010000007.1"/>
</dbReference>
<dbReference type="GeneID" id="92758041"/>
<dbReference type="EMBL" id="VVXJ01000004">
    <property type="protein sequence ID" value="KAA2377361.1"/>
    <property type="molecule type" value="Genomic_DNA"/>
</dbReference>
<dbReference type="Proteomes" id="UP000322658">
    <property type="component" value="Unassembled WGS sequence"/>
</dbReference>
<evidence type="ECO:0000256" key="1">
    <source>
        <dbReference type="SAM" id="SignalP"/>
    </source>
</evidence>
<reference evidence="2 3" key="1">
    <citation type="journal article" date="2019" name="Nat. Med.">
        <title>A library of human gut bacterial isolates paired with longitudinal multiomics data enables mechanistic microbiome research.</title>
        <authorList>
            <person name="Poyet M."/>
            <person name="Groussin M."/>
            <person name="Gibbons S.M."/>
            <person name="Avila-Pacheco J."/>
            <person name="Jiang X."/>
            <person name="Kearney S.M."/>
            <person name="Perrotta A.R."/>
            <person name="Berdy B."/>
            <person name="Zhao S."/>
            <person name="Lieberman T.D."/>
            <person name="Swanson P.K."/>
            <person name="Smith M."/>
            <person name="Roesemann S."/>
            <person name="Alexander J.E."/>
            <person name="Rich S.A."/>
            <person name="Livny J."/>
            <person name="Vlamakis H."/>
            <person name="Clish C."/>
            <person name="Bullock K."/>
            <person name="Deik A."/>
            <person name="Scott J."/>
            <person name="Pierce K.A."/>
            <person name="Xavier R.J."/>
            <person name="Alm E.J."/>
        </authorList>
    </citation>
    <scope>NUCLEOTIDE SEQUENCE [LARGE SCALE GENOMIC DNA]</scope>
    <source>
        <strain evidence="2 3">BIOML-A1</strain>
    </source>
</reference>
<comment type="caution">
    <text evidence="2">The sequence shown here is derived from an EMBL/GenBank/DDBJ whole genome shotgun (WGS) entry which is preliminary data.</text>
</comment>
<evidence type="ECO:0008006" key="4">
    <source>
        <dbReference type="Google" id="ProtNLM"/>
    </source>
</evidence>
<gene>
    <name evidence="2" type="ORF">F2Y07_02530</name>
</gene>
<evidence type="ECO:0000313" key="2">
    <source>
        <dbReference type="EMBL" id="KAA2377361.1"/>
    </source>
</evidence>
<dbReference type="AlphaFoldDB" id="A0A5B3GUS6"/>
<name>A0A5B3GUS6_9BACT</name>
<feature type="chain" id="PRO_5022777707" description="MBL fold metallo-hydrolase" evidence="1">
    <location>
        <begin position="19"/>
        <end position="284"/>
    </location>
</feature>
<feature type="signal peptide" evidence="1">
    <location>
        <begin position="1"/>
        <end position="18"/>
    </location>
</feature>
<sequence>MKKILWIVSLLAGSGVFGAQGAAALLKGEVKTYDMDGFRLHVYLTQDALGDATTVVEGRDGLVILEMPLFKENLKEFAGYLKGLGKPVVKVVADYHVGGVADYAPGQVVLVEGMSEFAKGAVYGGMLEGFKAAFGDAIDLREHAGHEEVPAEGRRIWAGVAFDFSRGASSDFPASSVVIGGRVCYTHFAPAKAHLSPLQITGPEAVDAQLAALKAAAASGCTLFVGGHGAPATPAEVEFQIAYLEKLKSLVAENADAGALAAALSAAWPGLPGDPAALAAVLYR</sequence>
<accession>A0A5B3GUS6</accession>
<evidence type="ECO:0000313" key="3">
    <source>
        <dbReference type="Proteomes" id="UP000322658"/>
    </source>
</evidence>
<organism evidence="2 3">
    <name type="scientific">Alistipes shahii</name>
    <dbReference type="NCBI Taxonomy" id="328814"/>
    <lineage>
        <taxon>Bacteria</taxon>
        <taxon>Pseudomonadati</taxon>
        <taxon>Bacteroidota</taxon>
        <taxon>Bacteroidia</taxon>
        <taxon>Bacteroidales</taxon>
        <taxon>Rikenellaceae</taxon>
        <taxon>Alistipes</taxon>
    </lineage>
</organism>
<protein>
    <recommendedName>
        <fullName evidence="4">MBL fold metallo-hydrolase</fullName>
    </recommendedName>
</protein>
<proteinExistence type="predicted"/>
<keyword evidence="1" id="KW-0732">Signal</keyword>